<organism evidence="1 2">
    <name type="scientific">Trypanosoma brucei equiperdum</name>
    <dbReference type="NCBI Taxonomy" id="630700"/>
    <lineage>
        <taxon>Eukaryota</taxon>
        <taxon>Discoba</taxon>
        <taxon>Euglenozoa</taxon>
        <taxon>Kinetoplastea</taxon>
        <taxon>Metakinetoplastina</taxon>
        <taxon>Trypanosomatida</taxon>
        <taxon>Trypanosomatidae</taxon>
        <taxon>Trypanosoma</taxon>
    </lineage>
</organism>
<dbReference type="PANTHER" id="PTHR43675:SF1">
    <property type="entry name" value="RIKEN CDNA 2700097O09 GENE"/>
    <property type="match status" value="1"/>
</dbReference>
<evidence type="ECO:0000313" key="2">
    <source>
        <dbReference type="Proteomes" id="UP000266743"/>
    </source>
</evidence>
<comment type="caution">
    <text evidence="1">The sequence shown here is derived from an EMBL/GenBank/DDBJ whole genome shotgun (WGS) entry which is preliminary data.</text>
</comment>
<gene>
    <name evidence="1" type="ORF">DPX39_100161900</name>
</gene>
<reference evidence="1 2" key="1">
    <citation type="submission" date="2018-09" db="EMBL/GenBank/DDBJ databases">
        <title>whole genome sequence of T. equiperdum IVM-t1 strain.</title>
        <authorList>
            <person name="Suganuma K."/>
        </authorList>
    </citation>
    <scope>NUCLEOTIDE SEQUENCE [LARGE SCALE GENOMIC DNA]</scope>
    <source>
        <strain evidence="1 2">IVM-t1</strain>
    </source>
</reference>
<dbReference type="InterPro" id="IPR029063">
    <property type="entry name" value="SAM-dependent_MTases_sf"/>
</dbReference>
<sequence>MRVDVEAVFEKIRPALEVAEVGAWSKTDIATFMSLVSGFCDIQRQQLRARRGKRRDGHDCEQNVDKEGGCEDGCGVRGEDGDKEDEASLEADSVVVLEIRRSLTKLRHYLQKRIPYGSISEPVVPPAPTSPQEGENSCGGRGAYKALQSSKPVEPPVCAVDAFLYLEEDIDALADQGHISREYCRSCGSVDIGLCQFITHSFSLEQLIFLSCFLLPSFGDTSYCLTSDNVWRPRHKNCHTVAAAFSCEHVVEVGSRLGIVPMSCYFASEQQRLLNTRRVTAIELDKELVALQQEVFQKFAKGPTAAHLNLVHSDCFEGEGLEALRSADIIILHNIFEYFTASAEEHLRSWKRLRAAVVRSGQLLVCSPSLQETLAAFSEDCVRKVFINEQDKVDFVHVHQSNSDAGRISRKRCRQPPQEHSFTLDQWWRSWVKEIDVEHIRRSFLTAQRFCEEGHPCDSSYGDADDELVKELKNMRVYMVQ</sequence>
<name>A0A3L6KZU4_9TRYP</name>
<evidence type="ECO:0000313" key="1">
    <source>
        <dbReference type="EMBL" id="RHW69318.1"/>
    </source>
</evidence>
<dbReference type="Gene3D" id="3.40.50.150">
    <property type="entry name" value="Vaccinia Virus protein VP39"/>
    <property type="match status" value="1"/>
</dbReference>
<dbReference type="AlphaFoldDB" id="A0A3L6KZU4"/>
<dbReference type="GO" id="GO:0008168">
    <property type="term" value="F:methyltransferase activity"/>
    <property type="evidence" value="ECO:0007669"/>
    <property type="project" value="TreeGrafter"/>
</dbReference>
<dbReference type="EMBL" id="QSBY01000010">
    <property type="protein sequence ID" value="RHW69318.1"/>
    <property type="molecule type" value="Genomic_DNA"/>
</dbReference>
<evidence type="ECO:0008006" key="3">
    <source>
        <dbReference type="Google" id="ProtNLM"/>
    </source>
</evidence>
<dbReference type="SUPFAM" id="SSF53335">
    <property type="entry name" value="S-adenosyl-L-methionine-dependent methyltransferases"/>
    <property type="match status" value="1"/>
</dbReference>
<dbReference type="Proteomes" id="UP000266743">
    <property type="component" value="Chromosome 10"/>
</dbReference>
<proteinExistence type="predicted"/>
<dbReference type="PANTHER" id="PTHR43675">
    <property type="entry name" value="ARSENITE METHYLTRANSFERASE"/>
    <property type="match status" value="1"/>
</dbReference>
<dbReference type="InterPro" id="IPR026669">
    <property type="entry name" value="Arsenite_MeTrfase-like"/>
</dbReference>
<protein>
    <recommendedName>
        <fullName evidence="3">Methyltransferase domain containing protein</fullName>
    </recommendedName>
</protein>
<accession>A0A3L6KZU4</accession>